<feature type="transmembrane region" description="Helical" evidence="1">
    <location>
        <begin position="49"/>
        <end position="69"/>
    </location>
</feature>
<organism evidence="2 3">
    <name type="scientific">Acidovorax facilis</name>
    <dbReference type="NCBI Taxonomy" id="12917"/>
    <lineage>
        <taxon>Bacteria</taxon>
        <taxon>Pseudomonadati</taxon>
        <taxon>Pseudomonadota</taxon>
        <taxon>Betaproteobacteria</taxon>
        <taxon>Burkholderiales</taxon>
        <taxon>Comamonadaceae</taxon>
        <taxon>Acidovorax</taxon>
    </lineage>
</organism>
<evidence type="ECO:0000313" key="3">
    <source>
        <dbReference type="Proteomes" id="UP001595693"/>
    </source>
</evidence>
<protein>
    <recommendedName>
        <fullName evidence="4">Transmembrane protein</fullName>
    </recommendedName>
</protein>
<evidence type="ECO:0008006" key="4">
    <source>
        <dbReference type="Google" id="ProtNLM"/>
    </source>
</evidence>
<dbReference type="EMBL" id="JBHSAJ010000011">
    <property type="protein sequence ID" value="MFC3934130.1"/>
    <property type="molecule type" value="Genomic_DNA"/>
</dbReference>
<feature type="transmembrane region" description="Helical" evidence="1">
    <location>
        <begin position="117"/>
        <end position="143"/>
    </location>
</feature>
<reference evidence="3" key="1">
    <citation type="journal article" date="2019" name="Int. J. Syst. Evol. Microbiol.">
        <title>The Global Catalogue of Microorganisms (GCM) 10K type strain sequencing project: providing services to taxonomists for standard genome sequencing and annotation.</title>
        <authorList>
            <consortium name="The Broad Institute Genomics Platform"/>
            <consortium name="The Broad Institute Genome Sequencing Center for Infectious Disease"/>
            <person name="Wu L."/>
            <person name="Ma J."/>
        </authorList>
    </citation>
    <scope>NUCLEOTIDE SEQUENCE [LARGE SCALE GENOMIC DNA]</scope>
    <source>
        <strain evidence="3">CCUG 2113</strain>
    </source>
</reference>
<comment type="caution">
    <text evidence="2">The sequence shown here is derived from an EMBL/GenBank/DDBJ whole genome shotgun (WGS) entry which is preliminary data.</text>
</comment>
<evidence type="ECO:0000256" key="1">
    <source>
        <dbReference type="SAM" id="Phobius"/>
    </source>
</evidence>
<feature type="transmembrane region" description="Helical" evidence="1">
    <location>
        <begin position="75"/>
        <end position="96"/>
    </location>
</feature>
<gene>
    <name evidence="2" type="ORF">ACFOW3_05780</name>
</gene>
<dbReference type="RefSeq" id="WP_156358546.1">
    <property type="nucleotide sequence ID" value="NZ_JAMXAX010000247.1"/>
</dbReference>
<keyword evidence="1" id="KW-1133">Transmembrane helix</keyword>
<dbReference type="Proteomes" id="UP001595693">
    <property type="component" value="Unassembled WGS sequence"/>
</dbReference>
<keyword evidence="1" id="KW-0812">Transmembrane</keyword>
<keyword evidence="3" id="KW-1185">Reference proteome</keyword>
<evidence type="ECO:0000313" key="2">
    <source>
        <dbReference type="EMBL" id="MFC3934130.1"/>
    </source>
</evidence>
<accession>A0ABV8D6Z7</accession>
<name>A0ABV8D6Z7_9BURK</name>
<keyword evidence="1" id="KW-0472">Membrane</keyword>
<proteinExistence type="predicted"/>
<sequence length="147" mass="15565">MNSALTAGPICKPFSGGISVQNIPHGPVYPAGFAGYITLARMKSVLRFVGIYCVLSAALGAVALVSSFPARPSSWLGWLGLFVLVVPITLVGEVVAESLHRNRIARAIERRTQSKRFSWLRLGYLLSLGLVVAAAVVSINLAFSPAG</sequence>